<feature type="compositionally biased region" description="Gly residues" evidence="1">
    <location>
        <begin position="197"/>
        <end position="208"/>
    </location>
</feature>
<dbReference type="SUPFAM" id="SSF50249">
    <property type="entry name" value="Nucleic acid-binding proteins"/>
    <property type="match status" value="1"/>
</dbReference>
<reference evidence="3" key="1">
    <citation type="journal article" date="2019" name="Int. J. Syst. Evol. Microbiol.">
        <title>The Global Catalogue of Microorganisms (GCM) 10K type strain sequencing project: providing services to taxonomists for standard genome sequencing and annotation.</title>
        <authorList>
            <consortium name="The Broad Institute Genomics Platform"/>
            <consortium name="The Broad Institute Genome Sequencing Center for Infectious Disease"/>
            <person name="Wu L."/>
            <person name="Ma J."/>
        </authorList>
    </citation>
    <scope>NUCLEOTIDE SEQUENCE [LARGE SCALE GENOMIC DNA]</scope>
    <source>
        <strain evidence="3">CCUG 56108</strain>
    </source>
</reference>
<accession>A0ABW3X1K3</accession>
<evidence type="ECO:0000313" key="3">
    <source>
        <dbReference type="Proteomes" id="UP001597176"/>
    </source>
</evidence>
<evidence type="ECO:0000256" key="1">
    <source>
        <dbReference type="SAM" id="MobiDB-lite"/>
    </source>
</evidence>
<comment type="caution">
    <text evidence="2">The sequence shown here is derived from an EMBL/GenBank/DDBJ whole genome shotgun (WGS) entry which is preliminary data.</text>
</comment>
<evidence type="ECO:0008006" key="4">
    <source>
        <dbReference type="Google" id="ProtNLM"/>
    </source>
</evidence>
<sequence length="208" mass="22289">MAQPTKRQYQFSPFGEAIHPWVNKPDTKFNDDGVYKMGLRVSGDDAIKLAAEIRAASEAYLEEVTAEMTPGERKKWTLYVPFKEEEDDNGNPTGAIVFDFKQNAKIKLKSGGIKEVKMNLVDGNGVASSKAIFGDSTVRTQFALRDIKMTSGKQAGVRLDFCGVQWTKLGTGSAGGGFGKVEGFEGPGEDTPSFGNASGGGATPSGDY</sequence>
<dbReference type="Proteomes" id="UP001597176">
    <property type="component" value="Unassembled WGS sequence"/>
</dbReference>
<evidence type="ECO:0000313" key="2">
    <source>
        <dbReference type="EMBL" id="MFD1303509.1"/>
    </source>
</evidence>
<dbReference type="InterPro" id="IPR012340">
    <property type="entry name" value="NA-bd_OB-fold"/>
</dbReference>
<protein>
    <recommendedName>
        <fullName evidence="4">DUF2815 family protein</fullName>
    </recommendedName>
</protein>
<dbReference type="Gene3D" id="2.40.50.140">
    <property type="entry name" value="Nucleic acid-binding proteins"/>
    <property type="match status" value="1"/>
</dbReference>
<keyword evidence="3" id="KW-1185">Reference proteome</keyword>
<dbReference type="EMBL" id="JBHTND010000030">
    <property type="protein sequence ID" value="MFD1303509.1"/>
    <property type="molecule type" value="Genomic_DNA"/>
</dbReference>
<gene>
    <name evidence="2" type="ORF">ACFQ4G_18205</name>
</gene>
<name>A0ABW3X1K3_9HYPH</name>
<feature type="region of interest" description="Disordered" evidence="1">
    <location>
        <begin position="177"/>
        <end position="208"/>
    </location>
</feature>
<organism evidence="2 3">
    <name type="scientific">Methylobacterium marchantiae</name>
    <dbReference type="NCBI Taxonomy" id="600331"/>
    <lineage>
        <taxon>Bacteria</taxon>
        <taxon>Pseudomonadati</taxon>
        <taxon>Pseudomonadota</taxon>
        <taxon>Alphaproteobacteria</taxon>
        <taxon>Hyphomicrobiales</taxon>
        <taxon>Methylobacteriaceae</taxon>
        <taxon>Methylobacterium</taxon>
    </lineage>
</organism>
<dbReference type="RefSeq" id="WP_238208525.1">
    <property type="nucleotide sequence ID" value="NZ_JBHTND010000030.1"/>
</dbReference>
<proteinExistence type="predicted"/>